<dbReference type="PROSITE" id="PS51198">
    <property type="entry name" value="UVRD_HELICASE_ATP_BIND"/>
    <property type="match status" value="1"/>
</dbReference>
<evidence type="ECO:0000256" key="2">
    <source>
        <dbReference type="ARBA" id="ARBA00022741"/>
    </source>
</evidence>
<keyword evidence="2 12" id="KW-0547">Nucleotide-binding</keyword>
<comment type="catalytic activity">
    <reaction evidence="11">
        <text>ATP + H2O = ADP + phosphate + H(+)</text>
        <dbReference type="Rhea" id="RHEA:13065"/>
        <dbReference type="ChEBI" id="CHEBI:15377"/>
        <dbReference type="ChEBI" id="CHEBI:15378"/>
        <dbReference type="ChEBI" id="CHEBI:30616"/>
        <dbReference type="ChEBI" id="CHEBI:43474"/>
        <dbReference type="ChEBI" id="CHEBI:456216"/>
        <dbReference type="EC" id="5.6.2.4"/>
    </reaction>
</comment>
<evidence type="ECO:0000256" key="5">
    <source>
        <dbReference type="ARBA" id="ARBA00022840"/>
    </source>
</evidence>
<comment type="catalytic activity">
    <reaction evidence="8">
        <text>Couples ATP hydrolysis with the unwinding of duplex DNA by translocating in the 3'-5' direction.</text>
        <dbReference type="EC" id="5.6.2.4"/>
    </reaction>
</comment>
<evidence type="ECO:0000256" key="9">
    <source>
        <dbReference type="ARBA" id="ARBA00034808"/>
    </source>
</evidence>
<dbReference type="EC" id="5.6.2.4" evidence="9"/>
<dbReference type="InterPro" id="IPR013986">
    <property type="entry name" value="DExx_box_DNA_helicase_dom_sf"/>
</dbReference>
<keyword evidence="7" id="KW-0413">Isomerase</keyword>
<dbReference type="InterPro" id="IPR027417">
    <property type="entry name" value="P-loop_NTPase"/>
</dbReference>
<evidence type="ECO:0000256" key="3">
    <source>
        <dbReference type="ARBA" id="ARBA00022801"/>
    </source>
</evidence>
<evidence type="ECO:0000313" key="15">
    <source>
        <dbReference type="EMBL" id="MDI5893888.1"/>
    </source>
</evidence>
<evidence type="ECO:0000256" key="7">
    <source>
        <dbReference type="ARBA" id="ARBA00023235"/>
    </source>
</evidence>
<gene>
    <name evidence="15" type="ORF">QLS65_03220</name>
</gene>
<keyword evidence="3 12" id="KW-0378">Hydrolase</keyword>
<keyword evidence="16" id="KW-1185">Reference proteome</keyword>
<evidence type="ECO:0000256" key="10">
    <source>
        <dbReference type="ARBA" id="ARBA00034923"/>
    </source>
</evidence>
<dbReference type="PANTHER" id="PTHR11070">
    <property type="entry name" value="UVRD / RECB / PCRA DNA HELICASE FAMILY MEMBER"/>
    <property type="match status" value="1"/>
</dbReference>
<dbReference type="Pfam" id="PF13361">
    <property type="entry name" value="UvrD_C"/>
    <property type="match status" value="2"/>
</dbReference>
<name>A0ABT6V6M8_9FLAO</name>
<keyword evidence="6" id="KW-0238">DNA-binding</keyword>
<comment type="similarity">
    <text evidence="1">Belongs to the helicase family. UvrD subfamily.</text>
</comment>
<evidence type="ECO:0000256" key="1">
    <source>
        <dbReference type="ARBA" id="ARBA00009922"/>
    </source>
</evidence>
<evidence type="ECO:0000256" key="12">
    <source>
        <dbReference type="PROSITE-ProRule" id="PRU00560"/>
    </source>
</evidence>
<dbReference type="InterPro" id="IPR014016">
    <property type="entry name" value="UvrD-like_ATP-bd"/>
</dbReference>
<evidence type="ECO:0000256" key="6">
    <source>
        <dbReference type="ARBA" id="ARBA00023125"/>
    </source>
</evidence>
<dbReference type="Gene3D" id="1.10.10.160">
    <property type="match status" value="1"/>
</dbReference>
<feature type="domain" description="UvrD-like helicase ATP-binding" evidence="13">
    <location>
        <begin position="4"/>
        <end position="288"/>
    </location>
</feature>
<dbReference type="GO" id="GO:0004386">
    <property type="term" value="F:helicase activity"/>
    <property type="evidence" value="ECO:0007669"/>
    <property type="project" value="UniProtKB-KW"/>
</dbReference>
<dbReference type="PROSITE" id="PS51217">
    <property type="entry name" value="UVRD_HELICASE_CTER"/>
    <property type="match status" value="1"/>
</dbReference>
<evidence type="ECO:0000259" key="14">
    <source>
        <dbReference type="PROSITE" id="PS51217"/>
    </source>
</evidence>
<dbReference type="RefSeq" id="WP_282715161.1">
    <property type="nucleotide sequence ID" value="NZ_JASCRZ010000001.1"/>
</dbReference>
<dbReference type="Pfam" id="PF00580">
    <property type="entry name" value="UvrD-helicase"/>
    <property type="match status" value="1"/>
</dbReference>
<dbReference type="SUPFAM" id="SSF52540">
    <property type="entry name" value="P-loop containing nucleoside triphosphate hydrolases"/>
    <property type="match status" value="1"/>
</dbReference>
<keyword evidence="4 12" id="KW-0347">Helicase</keyword>
<evidence type="ECO:0000256" key="11">
    <source>
        <dbReference type="ARBA" id="ARBA00048988"/>
    </source>
</evidence>
<evidence type="ECO:0000259" key="13">
    <source>
        <dbReference type="PROSITE" id="PS51198"/>
    </source>
</evidence>
<sequence length="607" mass="70375">MNNIELSENQQKIVDLDEGAYLVKASAGSGKTRVLTERIKRIVNISKGKVLAITFTNKAGEELKERLGTSERVKEKVFVGTFHSFCQSILELRFKLLGYSSMPHIFEEDSDRIELIEQAIFQVPYFQEIYSGLEGKQLFEYKYKALNFISQVKRELISPEELISNSENEEFRNLYEVYQDILESNNAIDFDDLILLIYQLLINNDSVANLYRKTYEYVCLDEAQDLNKAQYYLLKALVGNENKNIMMVGDPNQAIYLFNGSTSDYMENDFVEDFGTTVYTLTENYRCSRSVIEASNKLMGLQAEAVNYVIDGIFEINGLLNEEEEANFVVDKIKKLIELKKHKDIEGEINYDNISILARNKYVFKNVESSLKENKIPYFYKSGNIGLKFSSTLMQIFDYYFRIKINPSDKLHLSRLEKLLNISDVYDEEIIKSSKFPESIYSLSFVNTLTIDNLSLEIKKFRKLFEENKVDGLTDDDRKLIIEDIDEFDSNWKTYQMKNQKRTLSGFKNSISLGITNHPKNENGITLSTVHTMKGQESDIVFIIGMDEGTFPDYRAVNKGGLELQQEKNNAYVAFTRSKRFLFISYPKQRLMPWGDFKPRSISRFIK</sequence>
<reference evidence="15 16" key="1">
    <citation type="submission" date="2023-04" db="EMBL/GenBank/DDBJ databases">
        <title>Two novel species of Flavobacterium.</title>
        <authorList>
            <person name="Liu Q."/>
            <person name="Xin Y.-H."/>
        </authorList>
    </citation>
    <scope>NUCLEOTIDE SEQUENCE [LARGE SCALE GENOMIC DNA]</scope>
    <source>
        <strain evidence="15 16">LB1P51</strain>
    </source>
</reference>
<evidence type="ECO:0000256" key="8">
    <source>
        <dbReference type="ARBA" id="ARBA00034617"/>
    </source>
</evidence>
<dbReference type="CDD" id="cd17932">
    <property type="entry name" value="DEXQc_UvrD"/>
    <property type="match status" value="1"/>
</dbReference>
<comment type="caution">
    <text evidence="15">The sequence shown here is derived from an EMBL/GenBank/DDBJ whole genome shotgun (WGS) entry which is preliminary data.</text>
</comment>
<dbReference type="GO" id="GO:0016787">
    <property type="term" value="F:hydrolase activity"/>
    <property type="evidence" value="ECO:0007669"/>
    <property type="project" value="UniProtKB-KW"/>
</dbReference>
<keyword evidence="5 12" id="KW-0067">ATP-binding</keyword>
<accession>A0ABT6V6M8</accession>
<dbReference type="InterPro" id="IPR000212">
    <property type="entry name" value="DNA_helicase_UvrD/REP"/>
</dbReference>
<dbReference type="EMBL" id="JASCRZ010000001">
    <property type="protein sequence ID" value="MDI5893888.1"/>
    <property type="molecule type" value="Genomic_DNA"/>
</dbReference>
<evidence type="ECO:0000256" key="4">
    <source>
        <dbReference type="ARBA" id="ARBA00022806"/>
    </source>
</evidence>
<protein>
    <recommendedName>
        <fullName evidence="9">DNA 3'-5' helicase</fullName>
        <ecNumber evidence="9">5.6.2.4</ecNumber>
    </recommendedName>
    <alternativeName>
        <fullName evidence="10">DNA 3'-5' helicase II</fullName>
    </alternativeName>
</protein>
<dbReference type="Gene3D" id="1.10.486.10">
    <property type="entry name" value="PCRA, domain 4"/>
    <property type="match status" value="1"/>
</dbReference>
<feature type="binding site" evidence="12">
    <location>
        <begin position="25"/>
        <end position="32"/>
    </location>
    <ligand>
        <name>ATP</name>
        <dbReference type="ChEBI" id="CHEBI:30616"/>
    </ligand>
</feature>
<feature type="domain" description="UvrD-like helicase C-terminal" evidence="14">
    <location>
        <begin position="282"/>
        <end position="535"/>
    </location>
</feature>
<dbReference type="InterPro" id="IPR014017">
    <property type="entry name" value="DNA_helicase_UvrD-like_C"/>
</dbReference>
<dbReference type="Gene3D" id="3.40.50.300">
    <property type="entry name" value="P-loop containing nucleotide triphosphate hydrolases"/>
    <property type="match status" value="3"/>
</dbReference>
<dbReference type="PANTHER" id="PTHR11070:SF2">
    <property type="entry name" value="ATP-DEPENDENT DNA HELICASE SRS2"/>
    <property type="match status" value="1"/>
</dbReference>
<proteinExistence type="inferred from homology"/>
<dbReference type="Proteomes" id="UP001243403">
    <property type="component" value="Unassembled WGS sequence"/>
</dbReference>
<organism evidence="15 16">
    <name type="scientific">Flavobacterium algoritolerans</name>
    <dbReference type="NCBI Taxonomy" id="3041254"/>
    <lineage>
        <taxon>Bacteria</taxon>
        <taxon>Pseudomonadati</taxon>
        <taxon>Bacteroidota</taxon>
        <taxon>Flavobacteriia</taxon>
        <taxon>Flavobacteriales</taxon>
        <taxon>Flavobacteriaceae</taxon>
        <taxon>Flavobacterium</taxon>
    </lineage>
</organism>
<evidence type="ECO:0000313" key="16">
    <source>
        <dbReference type="Proteomes" id="UP001243403"/>
    </source>
</evidence>